<keyword evidence="3" id="KW-1185">Reference proteome</keyword>
<keyword evidence="1" id="KW-0472">Membrane</keyword>
<evidence type="ECO:0000313" key="2">
    <source>
        <dbReference type="EMBL" id="ETS76144.1"/>
    </source>
</evidence>
<dbReference type="RefSeq" id="XP_007838303.1">
    <property type="nucleotide sequence ID" value="XM_007840112.1"/>
</dbReference>
<keyword evidence="1" id="KW-0812">Transmembrane</keyword>
<dbReference type="GeneID" id="19276544"/>
<sequence>MVVESFELRAQNLSQQVQALVAEEIFGSVQASQLSPYFHYYSRQCRQISTMSMHHGQHLPVSNHVKLLDLIKKIRLRTSHADITQGLMADHPTCVENVIHNSIDLAVRLLLMIDVGMFEYAYTGRDTITWKAGTIDDFLGTLDLFTGQPELPCEGLKLEASFNVVDLERFAGFDVQLTTNLADHLLVREDVQRVTIFHHATFLQHQREISTIFPPGFVEETLQTIALLFPRGDKRVERWYRRKGNRDELDMSALRCGHAIRHVEKYRFWRDRLVQLKESFDDTKLRTVTQWWHDRRDGVQWWTFWIAIFFTVFFGLVQSIEGALQVYKAYHPT</sequence>
<reference evidence="3" key="1">
    <citation type="journal article" date="2015" name="BMC Genomics">
        <title>Genomic and transcriptomic analysis of the endophytic fungus Pestalotiopsis fici reveals its lifestyle and high potential for synthesis of natural products.</title>
        <authorList>
            <person name="Wang X."/>
            <person name="Zhang X."/>
            <person name="Liu L."/>
            <person name="Xiang M."/>
            <person name="Wang W."/>
            <person name="Sun X."/>
            <person name="Che Y."/>
            <person name="Guo L."/>
            <person name="Liu G."/>
            <person name="Guo L."/>
            <person name="Wang C."/>
            <person name="Yin W.B."/>
            <person name="Stadler M."/>
            <person name="Zhang X."/>
            <person name="Liu X."/>
        </authorList>
    </citation>
    <scope>NUCLEOTIDE SEQUENCE [LARGE SCALE GENOMIC DNA]</scope>
    <source>
        <strain evidence="3">W106-1 / CGMCC3.15140</strain>
    </source>
</reference>
<feature type="transmembrane region" description="Helical" evidence="1">
    <location>
        <begin position="299"/>
        <end position="317"/>
    </location>
</feature>
<dbReference type="OMA" id="YTFWVAV"/>
<gene>
    <name evidence="2" type="ORF">PFICI_11531</name>
</gene>
<proteinExistence type="predicted"/>
<dbReference type="HOGENOM" id="CLU_053383_0_0_1"/>
<dbReference type="EMBL" id="KI912117">
    <property type="protein sequence ID" value="ETS76144.1"/>
    <property type="molecule type" value="Genomic_DNA"/>
</dbReference>
<name>W3WQQ6_PESFW</name>
<dbReference type="InParanoid" id="W3WQQ6"/>
<evidence type="ECO:0000313" key="3">
    <source>
        <dbReference type="Proteomes" id="UP000030651"/>
    </source>
</evidence>
<accession>W3WQQ6</accession>
<keyword evidence="1" id="KW-1133">Transmembrane helix</keyword>
<dbReference type="AlphaFoldDB" id="W3WQQ6"/>
<protein>
    <submittedName>
        <fullName evidence="2">Uncharacterized protein</fullName>
    </submittedName>
</protein>
<dbReference type="OrthoDB" id="5428890at2759"/>
<dbReference type="Proteomes" id="UP000030651">
    <property type="component" value="Unassembled WGS sequence"/>
</dbReference>
<dbReference type="KEGG" id="pfy:PFICI_11531"/>
<dbReference type="eggNOG" id="ENOG502SK62">
    <property type="taxonomic scope" value="Eukaryota"/>
</dbReference>
<organism evidence="2 3">
    <name type="scientific">Pestalotiopsis fici (strain W106-1 / CGMCC3.15140)</name>
    <dbReference type="NCBI Taxonomy" id="1229662"/>
    <lineage>
        <taxon>Eukaryota</taxon>
        <taxon>Fungi</taxon>
        <taxon>Dikarya</taxon>
        <taxon>Ascomycota</taxon>
        <taxon>Pezizomycotina</taxon>
        <taxon>Sordariomycetes</taxon>
        <taxon>Xylariomycetidae</taxon>
        <taxon>Amphisphaeriales</taxon>
        <taxon>Sporocadaceae</taxon>
        <taxon>Pestalotiopsis</taxon>
    </lineage>
</organism>
<evidence type="ECO:0000256" key="1">
    <source>
        <dbReference type="SAM" id="Phobius"/>
    </source>
</evidence>